<dbReference type="GO" id="GO:0012505">
    <property type="term" value="C:endomembrane system"/>
    <property type="evidence" value="ECO:0007669"/>
    <property type="project" value="UniProtKB-SubCell"/>
</dbReference>
<keyword evidence="14" id="KW-1185">Reference proteome</keyword>
<evidence type="ECO:0000256" key="3">
    <source>
        <dbReference type="ARBA" id="ARBA00022448"/>
    </source>
</evidence>
<feature type="transmembrane region" description="Helical" evidence="12">
    <location>
        <begin position="20"/>
        <end position="38"/>
    </location>
</feature>
<dbReference type="RefSeq" id="XP_020906930.1">
    <property type="nucleotide sequence ID" value="XM_021051271.2"/>
</dbReference>
<dbReference type="Pfam" id="PF05197">
    <property type="entry name" value="TRIC"/>
    <property type="match status" value="1"/>
</dbReference>
<dbReference type="OMA" id="DEWSIDH"/>
<keyword evidence="7" id="KW-0630">Potassium</keyword>
<accession>A0A913XLW0</accession>
<comment type="similarity">
    <text evidence="2">Belongs to the TMEM38 family.</text>
</comment>
<evidence type="ECO:0000256" key="12">
    <source>
        <dbReference type="SAM" id="Phobius"/>
    </source>
</evidence>
<dbReference type="KEGG" id="epa:110245023"/>
<evidence type="ECO:0000256" key="8">
    <source>
        <dbReference type="ARBA" id="ARBA00022989"/>
    </source>
</evidence>
<keyword evidence="4" id="KW-0633">Potassium transport</keyword>
<evidence type="ECO:0000256" key="10">
    <source>
        <dbReference type="ARBA" id="ARBA00023136"/>
    </source>
</evidence>
<dbReference type="GO" id="GO:0042802">
    <property type="term" value="F:identical protein binding"/>
    <property type="evidence" value="ECO:0007669"/>
    <property type="project" value="InterPro"/>
</dbReference>
<sequence length="262" mass="29220">MNVLTDLFDEYADRFQKIPMLPLLYCGHFMMVTLGLRKRIGATFAQTNPLACWFSTVVANFSGLILINSLLGKPLILLFEDPNKILVITVIWYFAFFFPKNFFTRFFISEPLWVVIIILKEAHRTRGILDGVYLGMKLYPDSMVIVVILGFLKGAAGLLADPIAAAIRGSSSFANNEALKPSFVTKISVFISIIFTCSLKGMILTNIPISHLCLGSFIILASTRVLLYLSGWRDPFVPFENAVSPVCFGCPSESHDTKSKKD</sequence>
<evidence type="ECO:0000256" key="2">
    <source>
        <dbReference type="ARBA" id="ARBA00005766"/>
    </source>
</evidence>
<keyword evidence="6" id="KW-0631">Potassium channel</keyword>
<keyword evidence="11" id="KW-0407">Ion channel</keyword>
<dbReference type="PANTHER" id="PTHR12454:SF11">
    <property type="entry name" value="GH25683P"/>
    <property type="match status" value="1"/>
</dbReference>
<name>A0A913XLW0_EXADI</name>
<evidence type="ECO:0000313" key="14">
    <source>
        <dbReference type="Proteomes" id="UP000887567"/>
    </source>
</evidence>
<feature type="transmembrane region" description="Helical" evidence="12">
    <location>
        <begin position="143"/>
        <end position="163"/>
    </location>
</feature>
<feature type="transmembrane region" description="Helical" evidence="12">
    <location>
        <begin position="50"/>
        <end position="71"/>
    </location>
</feature>
<organism evidence="13 14">
    <name type="scientific">Exaiptasia diaphana</name>
    <name type="common">Tropical sea anemone</name>
    <name type="synonym">Aiptasia pulchella</name>
    <dbReference type="NCBI Taxonomy" id="2652724"/>
    <lineage>
        <taxon>Eukaryota</taxon>
        <taxon>Metazoa</taxon>
        <taxon>Cnidaria</taxon>
        <taxon>Anthozoa</taxon>
        <taxon>Hexacorallia</taxon>
        <taxon>Actiniaria</taxon>
        <taxon>Aiptasiidae</taxon>
        <taxon>Exaiptasia</taxon>
    </lineage>
</organism>
<evidence type="ECO:0000313" key="13">
    <source>
        <dbReference type="EnsemblMetazoa" id="XP_020906930.1"/>
    </source>
</evidence>
<dbReference type="GO" id="GO:0005267">
    <property type="term" value="F:potassium channel activity"/>
    <property type="evidence" value="ECO:0007669"/>
    <property type="project" value="UniProtKB-KW"/>
</dbReference>
<evidence type="ECO:0000256" key="1">
    <source>
        <dbReference type="ARBA" id="ARBA00004127"/>
    </source>
</evidence>
<keyword evidence="8 12" id="KW-1133">Transmembrane helix</keyword>
<evidence type="ECO:0000256" key="9">
    <source>
        <dbReference type="ARBA" id="ARBA00023065"/>
    </source>
</evidence>
<keyword evidence="3" id="KW-0813">Transport</keyword>
<evidence type="ECO:0000256" key="6">
    <source>
        <dbReference type="ARBA" id="ARBA00022826"/>
    </source>
</evidence>
<evidence type="ECO:0000256" key="7">
    <source>
        <dbReference type="ARBA" id="ARBA00022958"/>
    </source>
</evidence>
<feature type="transmembrane region" description="Helical" evidence="12">
    <location>
        <begin position="209"/>
        <end position="229"/>
    </location>
</feature>
<evidence type="ECO:0000256" key="11">
    <source>
        <dbReference type="ARBA" id="ARBA00023303"/>
    </source>
</evidence>
<dbReference type="Proteomes" id="UP000887567">
    <property type="component" value="Unplaced"/>
</dbReference>
<evidence type="ECO:0000256" key="4">
    <source>
        <dbReference type="ARBA" id="ARBA00022538"/>
    </source>
</evidence>
<keyword evidence="10 12" id="KW-0472">Membrane</keyword>
<comment type="subcellular location">
    <subcellularLocation>
        <location evidence="1">Endomembrane system</location>
        <topology evidence="1">Multi-pass membrane protein</topology>
    </subcellularLocation>
</comment>
<feature type="transmembrane region" description="Helical" evidence="12">
    <location>
        <begin position="183"/>
        <end position="203"/>
    </location>
</feature>
<dbReference type="AlphaFoldDB" id="A0A913XLW0"/>
<dbReference type="GeneID" id="110245023"/>
<dbReference type="InterPro" id="IPR007866">
    <property type="entry name" value="TRIC_channel"/>
</dbReference>
<proteinExistence type="inferred from homology"/>
<dbReference type="GO" id="GO:0016020">
    <property type="term" value="C:membrane"/>
    <property type="evidence" value="ECO:0007669"/>
    <property type="project" value="InterPro"/>
</dbReference>
<dbReference type="OrthoDB" id="195817at2759"/>
<dbReference type="EnsemblMetazoa" id="XM_021051271.2">
    <property type="protein sequence ID" value="XP_020906930.1"/>
    <property type="gene ID" value="LOC110245023"/>
</dbReference>
<dbReference type="PANTHER" id="PTHR12454">
    <property type="entry name" value="TRIMERIC INTRACELLULAR CATION CHANNEL"/>
    <property type="match status" value="1"/>
</dbReference>
<keyword evidence="9" id="KW-0406">Ion transport</keyword>
<evidence type="ECO:0000256" key="5">
    <source>
        <dbReference type="ARBA" id="ARBA00022692"/>
    </source>
</evidence>
<keyword evidence="5 12" id="KW-0812">Transmembrane</keyword>
<reference evidence="13" key="1">
    <citation type="submission" date="2022-11" db="UniProtKB">
        <authorList>
            <consortium name="EnsemblMetazoa"/>
        </authorList>
    </citation>
    <scope>IDENTIFICATION</scope>
</reference>
<feature type="transmembrane region" description="Helical" evidence="12">
    <location>
        <begin position="83"/>
        <end position="99"/>
    </location>
</feature>
<protein>
    <submittedName>
        <fullName evidence="13">Uncharacterized protein</fullName>
    </submittedName>
</protein>